<evidence type="ECO:0000256" key="2">
    <source>
        <dbReference type="ARBA" id="ARBA00022454"/>
    </source>
</evidence>
<feature type="compositionally biased region" description="Basic and acidic residues" evidence="8">
    <location>
        <begin position="1055"/>
        <end position="1070"/>
    </location>
</feature>
<feature type="compositionally biased region" description="Polar residues" evidence="8">
    <location>
        <begin position="588"/>
        <end position="597"/>
    </location>
</feature>
<dbReference type="InterPro" id="IPR007728">
    <property type="entry name" value="Pre-SET_dom"/>
</dbReference>
<feature type="compositionally biased region" description="Acidic residues" evidence="8">
    <location>
        <begin position="227"/>
        <end position="240"/>
    </location>
</feature>
<evidence type="ECO:0000256" key="3">
    <source>
        <dbReference type="ARBA" id="ARBA00022603"/>
    </source>
</evidence>
<keyword evidence="2" id="KW-0158">Chromosome</keyword>
<feature type="compositionally biased region" description="Basic and acidic residues" evidence="8">
    <location>
        <begin position="979"/>
        <end position="996"/>
    </location>
</feature>
<evidence type="ECO:0000256" key="8">
    <source>
        <dbReference type="SAM" id="MobiDB-lite"/>
    </source>
</evidence>
<dbReference type="PROSITE" id="PS50867">
    <property type="entry name" value="PRE_SET"/>
    <property type="match status" value="1"/>
</dbReference>
<feature type="compositionally biased region" description="Low complexity" evidence="8">
    <location>
        <begin position="149"/>
        <end position="163"/>
    </location>
</feature>
<comment type="subcellular location">
    <subcellularLocation>
        <location evidence="1">Chromosome</location>
    </subcellularLocation>
</comment>
<keyword evidence="4" id="KW-0808">Transferase</keyword>
<organism evidence="12 13">
    <name type="scientific">Marasmius crinis-equi</name>
    <dbReference type="NCBI Taxonomy" id="585013"/>
    <lineage>
        <taxon>Eukaryota</taxon>
        <taxon>Fungi</taxon>
        <taxon>Dikarya</taxon>
        <taxon>Basidiomycota</taxon>
        <taxon>Agaricomycotina</taxon>
        <taxon>Agaricomycetes</taxon>
        <taxon>Agaricomycetidae</taxon>
        <taxon>Agaricales</taxon>
        <taxon>Marasmiineae</taxon>
        <taxon>Marasmiaceae</taxon>
        <taxon>Marasmius</taxon>
    </lineage>
</organism>
<feature type="domain" description="Post-SET" evidence="11">
    <location>
        <begin position="1546"/>
        <end position="1562"/>
    </location>
</feature>
<feature type="compositionally biased region" description="Low complexity" evidence="8">
    <location>
        <begin position="575"/>
        <end position="587"/>
    </location>
</feature>
<dbReference type="InterPro" id="IPR050973">
    <property type="entry name" value="H3K9_Histone-Lys_N-MTase"/>
</dbReference>
<feature type="compositionally biased region" description="Polar residues" evidence="8">
    <location>
        <begin position="882"/>
        <end position="893"/>
    </location>
</feature>
<dbReference type="PANTHER" id="PTHR46223">
    <property type="entry name" value="HISTONE-LYSINE N-METHYLTRANSFERASE SUV39H"/>
    <property type="match status" value="1"/>
</dbReference>
<keyword evidence="7" id="KW-0862">Zinc</keyword>
<dbReference type="PROSITE" id="PS50868">
    <property type="entry name" value="POST_SET"/>
    <property type="match status" value="1"/>
</dbReference>
<evidence type="ECO:0000259" key="9">
    <source>
        <dbReference type="PROSITE" id="PS50280"/>
    </source>
</evidence>
<feature type="compositionally biased region" description="Low complexity" evidence="8">
    <location>
        <begin position="89"/>
        <end position="98"/>
    </location>
</feature>
<feature type="compositionally biased region" description="Polar residues" evidence="8">
    <location>
        <begin position="185"/>
        <end position="195"/>
    </location>
</feature>
<evidence type="ECO:0000313" key="12">
    <source>
        <dbReference type="EMBL" id="KAL0575699.1"/>
    </source>
</evidence>
<feature type="region of interest" description="Disordered" evidence="8">
    <location>
        <begin position="1511"/>
        <end position="1537"/>
    </location>
</feature>
<feature type="compositionally biased region" description="Basic and acidic residues" evidence="8">
    <location>
        <begin position="826"/>
        <end position="838"/>
    </location>
</feature>
<keyword evidence="13" id="KW-1185">Reference proteome</keyword>
<feature type="compositionally biased region" description="Basic residues" evidence="8">
    <location>
        <begin position="1527"/>
        <end position="1537"/>
    </location>
</feature>
<keyword evidence="5" id="KW-0949">S-adenosyl-L-methionine</keyword>
<dbReference type="PANTHER" id="PTHR46223:SF4">
    <property type="entry name" value="HISTONE-LYSINE N-METHYLTRANSFERASE-RELATED"/>
    <property type="match status" value="1"/>
</dbReference>
<dbReference type="Pfam" id="PF05033">
    <property type="entry name" value="Pre-SET"/>
    <property type="match status" value="1"/>
</dbReference>
<evidence type="ECO:0000313" key="13">
    <source>
        <dbReference type="Proteomes" id="UP001465976"/>
    </source>
</evidence>
<feature type="compositionally biased region" description="Low complexity" evidence="8">
    <location>
        <begin position="111"/>
        <end position="126"/>
    </location>
</feature>
<dbReference type="EMBL" id="JBAHYK010000281">
    <property type="protein sequence ID" value="KAL0575699.1"/>
    <property type="molecule type" value="Genomic_DNA"/>
</dbReference>
<feature type="compositionally biased region" description="Basic residues" evidence="8">
    <location>
        <begin position="1156"/>
        <end position="1172"/>
    </location>
</feature>
<feature type="compositionally biased region" description="Basic and acidic residues" evidence="8">
    <location>
        <begin position="713"/>
        <end position="728"/>
    </location>
</feature>
<evidence type="ECO:0000256" key="7">
    <source>
        <dbReference type="ARBA" id="ARBA00022833"/>
    </source>
</evidence>
<feature type="compositionally biased region" description="Low complexity" evidence="8">
    <location>
        <begin position="1139"/>
        <end position="1155"/>
    </location>
</feature>
<keyword evidence="6" id="KW-0479">Metal-binding</keyword>
<feature type="compositionally biased region" description="Low complexity" evidence="8">
    <location>
        <begin position="635"/>
        <end position="646"/>
    </location>
</feature>
<accession>A0ABR3FK08</accession>
<feature type="compositionally biased region" description="Acidic residues" evidence="8">
    <location>
        <begin position="373"/>
        <end position="382"/>
    </location>
</feature>
<feature type="compositionally biased region" description="Polar residues" evidence="8">
    <location>
        <begin position="793"/>
        <end position="804"/>
    </location>
</feature>
<evidence type="ECO:0000256" key="4">
    <source>
        <dbReference type="ARBA" id="ARBA00022679"/>
    </source>
</evidence>
<protein>
    <recommendedName>
        <fullName evidence="14">SET domain-containing protein</fullName>
    </recommendedName>
</protein>
<keyword evidence="3" id="KW-0489">Methyltransferase</keyword>
<evidence type="ECO:0008006" key="14">
    <source>
        <dbReference type="Google" id="ProtNLM"/>
    </source>
</evidence>
<dbReference type="Gene3D" id="2.170.270.10">
    <property type="entry name" value="SET domain"/>
    <property type="match status" value="1"/>
</dbReference>
<feature type="compositionally biased region" description="Basic and acidic residues" evidence="8">
    <location>
        <begin position="298"/>
        <end position="308"/>
    </location>
</feature>
<feature type="compositionally biased region" description="Basic and acidic residues" evidence="8">
    <location>
        <begin position="315"/>
        <end position="328"/>
    </location>
</feature>
<name>A0ABR3FK08_9AGAR</name>
<dbReference type="PROSITE" id="PS50280">
    <property type="entry name" value="SET"/>
    <property type="match status" value="1"/>
</dbReference>
<dbReference type="InterPro" id="IPR001214">
    <property type="entry name" value="SET_dom"/>
</dbReference>
<evidence type="ECO:0000256" key="6">
    <source>
        <dbReference type="ARBA" id="ARBA00022723"/>
    </source>
</evidence>
<feature type="compositionally biased region" description="Acidic residues" evidence="8">
    <location>
        <begin position="1044"/>
        <end position="1054"/>
    </location>
</feature>
<feature type="domain" description="SET" evidence="9">
    <location>
        <begin position="1376"/>
        <end position="1511"/>
    </location>
</feature>
<feature type="domain" description="Pre-SET" evidence="10">
    <location>
        <begin position="1307"/>
        <end position="1373"/>
    </location>
</feature>
<proteinExistence type="predicted"/>
<reference evidence="12 13" key="1">
    <citation type="submission" date="2024-02" db="EMBL/GenBank/DDBJ databases">
        <title>A draft genome for the cacao thread blight pathogen Marasmius crinis-equi.</title>
        <authorList>
            <person name="Cohen S.P."/>
            <person name="Baruah I.K."/>
            <person name="Amoako-Attah I."/>
            <person name="Bukari Y."/>
            <person name="Meinhardt L.W."/>
            <person name="Bailey B.A."/>
        </authorList>
    </citation>
    <scope>NUCLEOTIDE SEQUENCE [LARGE SCALE GENOMIC DNA]</scope>
    <source>
        <strain evidence="12 13">GH-76</strain>
    </source>
</reference>
<dbReference type="InterPro" id="IPR046341">
    <property type="entry name" value="SET_dom_sf"/>
</dbReference>
<dbReference type="SMART" id="SM00317">
    <property type="entry name" value="SET"/>
    <property type="match status" value="1"/>
</dbReference>
<feature type="compositionally biased region" description="Low complexity" evidence="8">
    <location>
        <begin position="269"/>
        <end position="287"/>
    </location>
</feature>
<dbReference type="InterPro" id="IPR003616">
    <property type="entry name" value="Post-SET_dom"/>
</dbReference>
<dbReference type="Proteomes" id="UP001465976">
    <property type="component" value="Unassembled WGS sequence"/>
</dbReference>
<feature type="region of interest" description="Disordered" evidence="8">
    <location>
        <begin position="1030"/>
        <end position="1175"/>
    </location>
</feature>
<feature type="compositionally biased region" description="Polar residues" evidence="8">
    <location>
        <begin position="37"/>
        <end position="49"/>
    </location>
</feature>
<gene>
    <name evidence="12" type="ORF">V5O48_006259</name>
</gene>
<evidence type="ECO:0000259" key="10">
    <source>
        <dbReference type="PROSITE" id="PS50867"/>
    </source>
</evidence>
<evidence type="ECO:0000256" key="1">
    <source>
        <dbReference type="ARBA" id="ARBA00004286"/>
    </source>
</evidence>
<evidence type="ECO:0000259" key="11">
    <source>
        <dbReference type="PROSITE" id="PS50868"/>
    </source>
</evidence>
<dbReference type="SUPFAM" id="SSF82199">
    <property type="entry name" value="SET domain"/>
    <property type="match status" value="1"/>
</dbReference>
<feature type="compositionally biased region" description="Low complexity" evidence="8">
    <location>
        <begin position="755"/>
        <end position="788"/>
    </location>
</feature>
<comment type="caution">
    <text evidence="12">The sequence shown here is derived from an EMBL/GenBank/DDBJ whole genome shotgun (WGS) entry which is preliminary data.</text>
</comment>
<feature type="compositionally biased region" description="Polar residues" evidence="8">
    <location>
        <begin position="902"/>
        <end position="918"/>
    </location>
</feature>
<dbReference type="Pfam" id="PF00856">
    <property type="entry name" value="SET"/>
    <property type="match status" value="1"/>
</dbReference>
<evidence type="ECO:0000256" key="5">
    <source>
        <dbReference type="ARBA" id="ARBA00022691"/>
    </source>
</evidence>
<feature type="region of interest" description="Disordered" evidence="8">
    <location>
        <begin position="1"/>
        <end position="996"/>
    </location>
</feature>
<feature type="compositionally biased region" description="Polar residues" evidence="8">
    <location>
        <begin position="655"/>
        <end position="673"/>
    </location>
</feature>
<sequence>MSSRQPVPSPLPTWESIREPTASSRASSDDERPSVRMLSSQGRTTRPTASGSRGDGGSKGSKRRLDGKEDSGPITKKSKSGGSEDVYQATRRNTNANNEAKERPRLPPTNLPATSSSASAATSNPPRQRAPMRKPANGNYPSRPPPPSQKGAKSATSQSASAALPHRPSGSNPHRDSGTRADSPISLSSSETEVQVTAGAGAGDKRAKASSKVSTSRKGKEKSLDDFGMDDGDDDDDDDDVVRTSFSEQERRRGGQSQSSRKESKARKLASSARGSGSRSASAMSGAETISTKPTKRFKSEKDRRKSGDYNPSQDARRNLGMDNRREASSTVPQKHKFGIRATTKPRSATEVIELLLSSDEEGQQTQTVPEPEIIEIIDDDEPPKQPQPTKPPKSHRPKNAPKPQKPSEIIVISDNEEPDDPPPQSGGEHATKLLRPAPSFSRSGVAGEGTSASQDASLHETETDIGMGMGADDGEGGMMNHNSPADIEMAPDSSSSTPPTQAAVVTMPGVEAGSPVQRGPSPSVKVKQQSTSPAKVVPCRVPPPQSDALPGTSPRLKKEPPFSSSKVPSPPKTAPSQSLPPQSPISRTSPASQPLSSPLRAGGGSTTLAVDESMPADHPSSPSSAPEPPPSSPSPSQVTSNTPPSRQTPVPAPNSVSKACSMPNPTSQSISDAGSDASRGSVESPPKARSSSEQRRSISQRGRANKLVLAKWAEKEEQEESQRRATESSHSSGPRIKHVARKTTGGRPPRKVDTSSGKPSPRSSTGGPTPHKRAPSPSESESSSSSPSPSPTQLKKASDSYVTSMAKAFDEAGRANAPNRKGKGKAKESSRGEEHTSRVASPVGNDPHPTAKAVPSMDLSTISPHSSRKKTTAIAQMENIIITQPPLNQAPSAPSGDARDLSQSPSDDFSQEISASAKQKWLEMTGRGGGGSGLPNMQNGGHAKTSDPTAGGPPAASRSPDFDLTQIPSSDDEMGPEDYQKVEEEQRELQERFAKAIAEKARGMMSTSQVSQGPPLLAEQLSSEVAVASNVNDSAAGAIPQTEESDELEYLDEPDPRTSDDVMRERASLEELMYPESPENGAESMLIDDAPDEPSRQETAKIALTTTVRSSTEPPPPSPTPSSDAPQVPVTEEELTGRPPRSSSASSSSATTRVVLRRSTRTSRMAARRRSSTADTDILNLSSTKQEVAPKPVSYGGLPVLTWDSFRDDPNNFKFKVYWADDMPHAVQDHINYIDAAVRNNPDTRHVLESIIVENTCHDEPQAPMIRIEENKIPGDPESTPQWEFIYSNKMWNARDVPEPTMKNLGSCNCIGKCDPETCACVKRQRERTKKFQQGFVYDDQECLRQAGLPVLECNSLCRCDDNCMNRVVQRGRKIDVTIFKTKYKGWGVKNGSKKKKIRTGQFIGVYSGEYLTQEEAEDRGKRYNKFGRTYLFDCNLFYMKNRGDEDDGCRYTIDAYHAGNFTRFFNHSCDPNAVLAYVYIDEGDLYKPLLCFFARRDIEAGEEITFSYGGDPDNVDTDEETTNGQRKKKTKGSRSKKLTNRDTVYEECRCGAENCIGILFC</sequence>